<dbReference type="Proteomes" id="UP000324897">
    <property type="component" value="Chromosome 3"/>
</dbReference>
<comment type="caution">
    <text evidence="2">The sequence shown here is derived from an EMBL/GenBank/DDBJ whole genome shotgun (WGS) entry which is preliminary data.</text>
</comment>
<dbReference type="PANTHER" id="PTHR32378">
    <property type="entry name" value="GUANINE NUCLEOTIDE-BINDING PROTEIN SUBUNIT GAMMA 3"/>
    <property type="match status" value="1"/>
</dbReference>
<evidence type="ECO:0000313" key="3">
    <source>
        <dbReference type="Proteomes" id="UP000324897"/>
    </source>
</evidence>
<feature type="compositionally biased region" description="Low complexity" evidence="1">
    <location>
        <begin position="341"/>
        <end position="353"/>
    </location>
</feature>
<dbReference type="Gramene" id="TVU09714">
    <property type="protein sequence ID" value="TVU09714"/>
    <property type="gene ID" value="EJB05_43207"/>
</dbReference>
<sequence>MGEVTATVVEPPRPKSPPRYPDLCGRRRLQLELQILNREIDFLKCLGDVRLGSLLKKGGGMGSGSGAARLSVLRVEGRVGVSPSPSLSVLASWTRTRHGSSGTIMSVVRSCRGKGAALHSAAADTADCGLGLGHSSGLFMTNYNPLKEFNQFQEVVKKRRRGTDPAVFFGGSDQNCAHACHGFAALASACPSAKNQVASIAPAAHAPMSAANQAATHVTSPVDQTAVRVVMCRAANLIAHPVARSAVRAANQAAVGSRSLRACGCGSRIAAPAASQAAPAATPAADANNAGHVPAIAATASQTAAAAMPSVAPARNAARALGLSALTASVASSPSNAPTCSGAPASSASTASRRAARAHHLAVSASRRVARNKMAAGAVAANHASESRSLRVPDVLAGVFGPAEIVQKDVDVLDAVIHAVPLDAYVKMI</sequence>
<name>A0A5J9TEH4_9POAL</name>
<evidence type="ECO:0000313" key="2">
    <source>
        <dbReference type="EMBL" id="TVU09714.1"/>
    </source>
</evidence>
<dbReference type="PANTHER" id="PTHR32378:SF10">
    <property type="entry name" value="GUANINE NUCLEOTIDE-BINDING PROTEIN SUBUNIT GAMMA 3"/>
    <property type="match status" value="1"/>
</dbReference>
<reference evidence="2 3" key="1">
    <citation type="journal article" date="2019" name="Sci. Rep.">
        <title>A high-quality genome of Eragrostis curvula grass provides insights into Poaceae evolution and supports new strategies to enhance forage quality.</title>
        <authorList>
            <person name="Carballo J."/>
            <person name="Santos B.A.C.M."/>
            <person name="Zappacosta D."/>
            <person name="Garbus I."/>
            <person name="Selva J.P."/>
            <person name="Gallo C.A."/>
            <person name="Diaz A."/>
            <person name="Albertini E."/>
            <person name="Caccamo M."/>
            <person name="Echenique V."/>
        </authorList>
    </citation>
    <scope>NUCLEOTIDE SEQUENCE [LARGE SCALE GENOMIC DNA]</scope>
    <source>
        <strain evidence="3">cv. Victoria</strain>
        <tissue evidence="2">Leaf</tissue>
    </source>
</reference>
<dbReference type="AlphaFoldDB" id="A0A5J9TEH4"/>
<organism evidence="2 3">
    <name type="scientific">Eragrostis curvula</name>
    <name type="common">weeping love grass</name>
    <dbReference type="NCBI Taxonomy" id="38414"/>
    <lineage>
        <taxon>Eukaryota</taxon>
        <taxon>Viridiplantae</taxon>
        <taxon>Streptophyta</taxon>
        <taxon>Embryophyta</taxon>
        <taxon>Tracheophyta</taxon>
        <taxon>Spermatophyta</taxon>
        <taxon>Magnoliopsida</taxon>
        <taxon>Liliopsida</taxon>
        <taxon>Poales</taxon>
        <taxon>Poaceae</taxon>
        <taxon>PACMAD clade</taxon>
        <taxon>Chloridoideae</taxon>
        <taxon>Eragrostideae</taxon>
        <taxon>Eragrostidinae</taxon>
        <taxon>Eragrostis</taxon>
    </lineage>
</organism>
<dbReference type="EMBL" id="RWGY01000039">
    <property type="protein sequence ID" value="TVU09714.1"/>
    <property type="molecule type" value="Genomic_DNA"/>
</dbReference>
<evidence type="ECO:0000256" key="1">
    <source>
        <dbReference type="SAM" id="MobiDB-lite"/>
    </source>
</evidence>
<accession>A0A5J9TEH4</accession>
<proteinExistence type="predicted"/>
<protein>
    <submittedName>
        <fullName evidence="2">Uncharacterized protein</fullName>
    </submittedName>
</protein>
<dbReference type="OrthoDB" id="784350at2759"/>
<dbReference type="InterPro" id="IPR055305">
    <property type="entry name" value="GG3-like"/>
</dbReference>
<gene>
    <name evidence="2" type="ORF">EJB05_43207</name>
</gene>
<feature type="region of interest" description="Disordered" evidence="1">
    <location>
        <begin position="332"/>
        <end position="357"/>
    </location>
</feature>
<keyword evidence="3" id="KW-1185">Reference proteome</keyword>